<protein>
    <recommendedName>
        <fullName evidence="4">ADP ribosyltransferase domain-containing protein</fullName>
    </recommendedName>
</protein>
<dbReference type="PROSITE" id="PS51996">
    <property type="entry name" value="TR_MART"/>
    <property type="match status" value="1"/>
</dbReference>
<dbReference type="SUPFAM" id="SSF48403">
    <property type="entry name" value="Ankyrin repeat"/>
    <property type="match status" value="1"/>
</dbReference>
<dbReference type="Gene3D" id="3.90.176.10">
    <property type="entry name" value="Toxin ADP-ribosyltransferase, Chain A, domain 1"/>
    <property type="match status" value="1"/>
</dbReference>
<dbReference type="InterPro" id="IPR003540">
    <property type="entry name" value="ADP-ribosyltransferase"/>
</dbReference>
<evidence type="ECO:0000313" key="7">
    <source>
        <dbReference type="Proteomes" id="UP000663832"/>
    </source>
</evidence>
<dbReference type="GO" id="GO:0004842">
    <property type="term" value="F:ubiquitin-protein transferase activity"/>
    <property type="evidence" value="ECO:0007669"/>
    <property type="project" value="TreeGrafter"/>
</dbReference>
<dbReference type="Proteomes" id="UP000663877">
    <property type="component" value="Unassembled WGS sequence"/>
</dbReference>
<dbReference type="PROSITE" id="PS50297">
    <property type="entry name" value="ANK_REP_REGION"/>
    <property type="match status" value="1"/>
</dbReference>
<reference evidence="6" key="1">
    <citation type="submission" date="2021-02" db="EMBL/GenBank/DDBJ databases">
        <authorList>
            <person name="Nowell W R."/>
        </authorList>
    </citation>
    <scope>NUCLEOTIDE SEQUENCE</scope>
</reference>
<dbReference type="EMBL" id="CAJNOM010000308">
    <property type="protein sequence ID" value="CAF1342819.1"/>
    <property type="molecule type" value="Genomic_DNA"/>
</dbReference>
<dbReference type="Gene3D" id="1.25.40.20">
    <property type="entry name" value="Ankyrin repeat-containing domain"/>
    <property type="match status" value="1"/>
</dbReference>
<dbReference type="SMART" id="SM00248">
    <property type="entry name" value="ANK"/>
    <property type="match status" value="1"/>
</dbReference>
<dbReference type="PANTHER" id="PTHR24171:SF8">
    <property type="entry name" value="BRCA1-ASSOCIATED RING DOMAIN PROTEIN 1"/>
    <property type="match status" value="1"/>
</dbReference>
<feature type="repeat" description="ANK" evidence="3">
    <location>
        <begin position="64"/>
        <end position="96"/>
    </location>
</feature>
<feature type="domain" description="ADP ribosyltransferase" evidence="4">
    <location>
        <begin position="311"/>
        <end position="417"/>
    </location>
</feature>
<accession>A0A815GU62</accession>
<dbReference type="InterPro" id="IPR002110">
    <property type="entry name" value="Ankyrin_rpt"/>
</dbReference>
<evidence type="ECO:0000256" key="1">
    <source>
        <dbReference type="ARBA" id="ARBA00022737"/>
    </source>
</evidence>
<dbReference type="GO" id="GO:0070531">
    <property type="term" value="C:BRCA1-A complex"/>
    <property type="evidence" value="ECO:0007669"/>
    <property type="project" value="TreeGrafter"/>
</dbReference>
<evidence type="ECO:0000259" key="4">
    <source>
        <dbReference type="Pfam" id="PF03496"/>
    </source>
</evidence>
<organism evidence="6 7">
    <name type="scientific">Adineta steineri</name>
    <dbReference type="NCBI Taxonomy" id="433720"/>
    <lineage>
        <taxon>Eukaryota</taxon>
        <taxon>Metazoa</taxon>
        <taxon>Spiralia</taxon>
        <taxon>Gnathifera</taxon>
        <taxon>Rotifera</taxon>
        <taxon>Eurotatoria</taxon>
        <taxon>Bdelloidea</taxon>
        <taxon>Adinetida</taxon>
        <taxon>Adinetidae</taxon>
        <taxon>Adineta</taxon>
    </lineage>
</organism>
<dbReference type="PANTHER" id="PTHR24171">
    <property type="entry name" value="ANKYRIN REPEAT DOMAIN-CONTAINING PROTEIN 39-RELATED"/>
    <property type="match status" value="1"/>
</dbReference>
<dbReference type="OrthoDB" id="423533at2759"/>
<dbReference type="Proteomes" id="UP000663832">
    <property type="component" value="Unassembled WGS sequence"/>
</dbReference>
<dbReference type="GO" id="GO:0005576">
    <property type="term" value="C:extracellular region"/>
    <property type="evidence" value="ECO:0007669"/>
    <property type="project" value="InterPro"/>
</dbReference>
<evidence type="ECO:0000313" key="5">
    <source>
        <dbReference type="EMBL" id="CAF1131088.1"/>
    </source>
</evidence>
<dbReference type="EMBL" id="CAJNOI010000149">
    <property type="protein sequence ID" value="CAF1131088.1"/>
    <property type="molecule type" value="Genomic_DNA"/>
</dbReference>
<dbReference type="InterPro" id="IPR036770">
    <property type="entry name" value="Ankyrin_rpt-contain_sf"/>
</dbReference>
<keyword evidence="2 3" id="KW-0040">ANK repeat</keyword>
<dbReference type="PROSITE" id="PS50088">
    <property type="entry name" value="ANK_REPEAT"/>
    <property type="match status" value="1"/>
</dbReference>
<dbReference type="GO" id="GO:0031436">
    <property type="term" value="C:BRCA1-BARD1 complex"/>
    <property type="evidence" value="ECO:0007669"/>
    <property type="project" value="TreeGrafter"/>
</dbReference>
<dbReference type="AlphaFoldDB" id="A0A815GU62"/>
<proteinExistence type="predicted"/>
<comment type="caution">
    <text evidence="6">The sequence shown here is derived from an EMBL/GenBank/DDBJ whole genome shotgun (WGS) entry which is preliminary data.</text>
</comment>
<dbReference type="SUPFAM" id="SSF56399">
    <property type="entry name" value="ADP-ribosylation"/>
    <property type="match status" value="1"/>
</dbReference>
<dbReference type="GO" id="GO:0085020">
    <property type="term" value="P:protein K6-linked ubiquitination"/>
    <property type="evidence" value="ECO:0007669"/>
    <property type="project" value="TreeGrafter"/>
</dbReference>
<evidence type="ECO:0000313" key="6">
    <source>
        <dbReference type="EMBL" id="CAF1342819.1"/>
    </source>
</evidence>
<sequence>MGTGATKSPADKMMYQKCQQAMRKKYTQCDPSDFYCACRDGKLDYVREHLPKMSTNDVDKLEGIGDTALHVATRNDHKEIVELLLKADCSTTTLNKDGKMPPEEIKTPEMKKIYMRQTSSYFHDPDSKTTFDVFQRIKLEKVQSTDQEQQQKRDWIQTFKDLDELKQHSLNEQTAAMWWKVFHWVSHTFHRTLDRHDFRANLFDLESDRDFDEFLKKNIEDDVAYQRTKEALRVADTAKDIVPLITLYTSEYGKNKKAFYKMLNEQLALASENDLDTSHFCKRFVYEFDMKSDQLEKRAYTGQTFRGALMSESDIEQYKELTAKGENGVIALRTFTSTSRKRDVAMGFVESQAGKERVLYVFNIPNRTNGIVSVKDVSRYPLEDEVLIIPGNLFTISCVHKNEDENLTEIHLEHINTKVSTFKKLLHTIKAMRQRPKMLENNDTNIR</sequence>
<evidence type="ECO:0000256" key="2">
    <source>
        <dbReference type="ARBA" id="ARBA00023043"/>
    </source>
</evidence>
<keyword evidence="1" id="KW-0677">Repeat</keyword>
<evidence type="ECO:0000256" key="3">
    <source>
        <dbReference type="PROSITE-ProRule" id="PRU00023"/>
    </source>
</evidence>
<dbReference type="Pfam" id="PF12796">
    <property type="entry name" value="Ank_2"/>
    <property type="match status" value="1"/>
</dbReference>
<dbReference type="Pfam" id="PF03496">
    <property type="entry name" value="ADPrib_exo_Tox"/>
    <property type="match status" value="1"/>
</dbReference>
<keyword evidence="7" id="KW-1185">Reference proteome</keyword>
<name>A0A815GU62_9BILA</name>
<gene>
    <name evidence="5" type="ORF">BJG266_LOCUS23005</name>
    <name evidence="6" type="ORF">QVE165_LOCUS33537</name>
</gene>